<evidence type="ECO:0000259" key="1">
    <source>
        <dbReference type="SMART" id="SM00460"/>
    </source>
</evidence>
<keyword evidence="3" id="KW-1185">Reference proteome</keyword>
<dbReference type="KEGG" id="kuy:FY550_11890"/>
<dbReference type="SMART" id="SM00460">
    <property type="entry name" value="TGc"/>
    <property type="match status" value="1"/>
</dbReference>
<evidence type="ECO:0000313" key="3">
    <source>
        <dbReference type="Proteomes" id="UP000322553"/>
    </source>
</evidence>
<name>A0A5C1A3W8_9GAMM</name>
<accession>A0A5C1A3W8</accession>
<dbReference type="EMBL" id="CP043420">
    <property type="protein sequence ID" value="QEL11769.1"/>
    <property type="molecule type" value="Genomic_DNA"/>
</dbReference>
<protein>
    <submittedName>
        <fullName evidence="2">Transglutaminase family protein</fullName>
    </submittedName>
</protein>
<dbReference type="InterPro" id="IPR002931">
    <property type="entry name" value="Transglutaminase-like"/>
</dbReference>
<feature type="domain" description="Transglutaminase-like" evidence="1">
    <location>
        <begin position="156"/>
        <end position="218"/>
    </location>
</feature>
<evidence type="ECO:0000313" key="2">
    <source>
        <dbReference type="EMBL" id="QEL11769.1"/>
    </source>
</evidence>
<sequence>MRLAVQHRTHYGYEQAVRSSIQYLRLQPRSSTAQQIESWQLTLPDGHQPPIIRDGFDNLMQVFVLERPHREIVIEARGVVILTDRFNGRLHDSLEPLPFVRPTPLTLPDEALTELAWHHLGQRRDLAALCTLQEAILAAMPYRPGVTEVWYTAREAWRVGSGVCQDHVHVMLGCARLMGLPGRYVSGYLHSDDETHLASHAWAEIYLDGAWQTFDVTNNLIQPTHHIRLAIGMDYLDACPIRGIRCGGGEEVMDASVEVQYAPIDQ</sequence>
<dbReference type="Pfam" id="PF08379">
    <property type="entry name" value="Bact_transglu_N"/>
    <property type="match status" value="1"/>
</dbReference>
<dbReference type="PANTHER" id="PTHR33490:SF6">
    <property type="entry name" value="SLL1049 PROTEIN"/>
    <property type="match status" value="1"/>
</dbReference>
<dbReference type="Proteomes" id="UP000322553">
    <property type="component" value="Chromosome"/>
</dbReference>
<dbReference type="PANTHER" id="PTHR33490">
    <property type="entry name" value="BLR5614 PROTEIN-RELATED"/>
    <property type="match status" value="1"/>
</dbReference>
<dbReference type="InterPro" id="IPR038765">
    <property type="entry name" value="Papain-like_cys_pep_sf"/>
</dbReference>
<dbReference type="RefSeq" id="WP_149054550.1">
    <property type="nucleotide sequence ID" value="NZ_CP043420.1"/>
</dbReference>
<dbReference type="Gene3D" id="3.10.620.30">
    <property type="match status" value="1"/>
</dbReference>
<proteinExistence type="predicted"/>
<organism evidence="2 3">
    <name type="scientific">Kushneria phosphatilytica</name>
    <dbReference type="NCBI Taxonomy" id="657387"/>
    <lineage>
        <taxon>Bacteria</taxon>
        <taxon>Pseudomonadati</taxon>
        <taxon>Pseudomonadota</taxon>
        <taxon>Gammaproteobacteria</taxon>
        <taxon>Oceanospirillales</taxon>
        <taxon>Halomonadaceae</taxon>
        <taxon>Kushneria</taxon>
    </lineage>
</organism>
<dbReference type="SUPFAM" id="SSF54001">
    <property type="entry name" value="Cysteine proteinases"/>
    <property type="match status" value="1"/>
</dbReference>
<gene>
    <name evidence="2" type="ORF">FY550_11890</name>
</gene>
<reference evidence="2 3" key="1">
    <citation type="submission" date="2019-08" db="EMBL/GenBank/DDBJ databases">
        <title>Complete genome sequence of Kushneria sp. YCWA18, a halophilic phosphate-solubilizing bacterium isolated from Daqiao saltern in China.</title>
        <authorList>
            <person name="Du G.-X."/>
            <person name="Qu L.-Y."/>
        </authorList>
    </citation>
    <scope>NUCLEOTIDE SEQUENCE [LARGE SCALE GENOMIC DNA]</scope>
    <source>
        <strain evidence="2 3">YCWA18</strain>
    </source>
</reference>
<dbReference type="InterPro" id="IPR013589">
    <property type="entry name" value="Bac_transglu_N"/>
</dbReference>
<dbReference type="AlphaFoldDB" id="A0A5C1A3W8"/>
<dbReference type="Pfam" id="PF01841">
    <property type="entry name" value="Transglut_core"/>
    <property type="match status" value="1"/>
</dbReference>